<reference evidence="1" key="1">
    <citation type="submission" date="2021-02" db="EMBL/GenBank/DDBJ databases">
        <authorList>
            <person name="Nowell W R."/>
        </authorList>
    </citation>
    <scope>NUCLEOTIDE SEQUENCE</scope>
</reference>
<accession>A0A813V5K2</accession>
<sequence length="166" mass="18892">MPLIIANKLTFIEEEVISLNLDTIVNSNPVTTIGSRLYDIIYASFDYNAPHLYAFEYNGNEKALACLRKILALQPDSNETMALFITKYKEPIDEENVKEYAVQLGSNYWNSYSEGQQETDQTAIHFHLIHGKIPENYGSLKDNNSESNVPPHILIDQLAKSVQPWL</sequence>
<evidence type="ECO:0000313" key="2">
    <source>
        <dbReference type="EMBL" id="CAF3622457.1"/>
    </source>
</evidence>
<proteinExistence type="predicted"/>
<evidence type="ECO:0000313" key="1">
    <source>
        <dbReference type="EMBL" id="CAF0837677.1"/>
    </source>
</evidence>
<dbReference type="Proteomes" id="UP000663881">
    <property type="component" value="Unassembled WGS sequence"/>
</dbReference>
<dbReference type="EMBL" id="CAJNON010000036">
    <property type="protein sequence ID" value="CAF0837677.1"/>
    <property type="molecule type" value="Genomic_DNA"/>
</dbReference>
<dbReference type="AlphaFoldDB" id="A0A813V5K2"/>
<organism evidence="1 3">
    <name type="scientific">Adineta steineri</name>
    <dbReference type="NCBI Taxonomy" id="433720"/>
    <lineage>
        <taxon>Eukaryota</taxon>
        <taxon>Metazoa</taxon>
        <taxon>Spiralia</taxon>
        <taxon>Gnathifera</taxon>
        <taxon>Rotifera</taxon>
        <taxon>Eurotatoria</taxon>
        <taxon>Bdelloidea</taxon>
        <taxon>Adinetida</taxon>
        <taxon>Adinetidae</taxon>
        <taxon>Adineta</taxon>
    </lineage>
</organism>
<dbReference type="EMBL" id="CAJOAY010000301">
    <property type="protein sequence ID" value="CAF3622457.1"/>
    <property type="molecule type" value="Genomic_DNA"/>
</dbReference>
<gene>
    <name evidence="2" type="ORF">OKA104_LOCUS7695</name>
    <name evidence="1" type="ORF">VCS650_LOCUS5954</name>
</gene>
<comment type="caution">
    <text evidence="1">The sequence shown here is derived from an EMBL/GenBank/DDBJ whole genome shotgun (WGS) entry which is preliminary data.</text>
</comment>
<evidence type="ECO:0000313" key="3">
    <source>
        <dbReference type="Proteomes" id="UP000663891"/>
    </source>
</evidence>
<protein>
    <submittedName>
        <fullName evidence="1">Uncharacterized protein</fullName>
    </submittedName>
</protein>
<name>A0A813V5K2_9BILA</name>
<dbReference type="Proteomes" id="UP000663891">
    <property type="component" value="Unassembled WGS sequence"/>
</dbReference>
<dbReference type="OrthoDB" id="9977609at2759"/>